<name>A0A3A4AUT5_9ACTN</name>
<dbReference type="Gene3D" id="3.40.50.1700">
    <property type="entry name" value="Glycoside hydrolase family 3 C-terminal domain"/>
    <property type="match status" value="1"/>
</dbReference>
<keyword evidence="2 4" id="KW-0378">Hydrolase</keyword>
<dbReference type="InterPro" id="IPR026891">
    <property type="entry name" value="Fn3-like"/>
</dbReference>
<dbReference type="AlphaFoldDB" id="A0A3A4AUT5"/>
<dbReference type="InterPro" id="IPR036881">
    <property type="entry name" value="Glyco_hydro_3_C_sf"/>
</dbReference>
<dbReference type="Gene3D" id="2.60.120.260">
    <property type="entry name" value="Galactose-binding domain-like"/>
    <property type="match status" value="1"/>
</dbReference>
<dbReference type="EMBL" id="QZEY01000003">
    <property type="protein sequence ID" value="RJL33355.1"/>
    <property type="molecule type" value="Genomic_DNA"/>
</dbReference>
<comment type="similarity">
    <text evidence="1 4">Belongs to the glycosyl hydrolase 3 family.</text>
</comment>
<dbReference type="InterPro" id="IPR017853">
    <property type="entry name" value="GH"/>
</dbReference>
<dbReference type="InterPro" id="IPR050288">
    <property type="entry name" value="Cellulose_deg_GH3"/>
</dbReference>
<gene>
    <name evidence="6" type="ORF">D5H75_11205</name>
</gene>
<dbReference type="SMART" id="SM01217">
    <property type="entry name" value="Fn3_like"/>
    <property type="match status" value="1"/>
</dbReference>
<keyword evidence="7" id="KW-1185">Reference proteome</keyword>
<dbReference type="PANTHER" id="PTHR42715:SF10">
    <property type="entry name" value="BETA-GLUCOSIDASE"/>
    <property type="match status" value="1"/>
</dbReference>
<evidence type="ECO:0000256" key="1">
    <source>
        <dbReference type="ARBA" id="ARBA00005336"/>
    </source>
</evidence>
<dbReference type="InterPro" id="IPR019800">
    <property type="entry name" value="Glyco_hydro_3_AS"/>
</dbReference>
<dbReference type="Gene3D" id="3.20.20.300">
    <property type="entry name" value="Glycoside hydrolase, family 3, N-terminal domain"/>
    <property type="match status" value="1"/>
</dbReference>
<dbReference type="OrthoDB" id="3187421at2"/>
<evidence type="ECO:0000256" key="2">
    <source>
        <dbReference type="ARBA" id="ARBA00022801"/>
    </source>
</evidence>
<dbReference type="Pfam" id="PF00933">
    <property type="entry name" value="Glyco_hydro_3"/>
    <property type="match status" value="1"/>
</dbReference>
<evidence type="ECO:0000313" key="7">
    <source>
        <dbReference type="Proteomes" id="UP000265768"/>
    </source>
</evidence>
<accession>A0A3A4AUT5</accession>
<evidence type="ECO:0000256" key="3">
    <source>
        <dbReference type="ARBA" id="ARBA00023277"/>
    </source>
</evidence>
<protein>
    <submittedName>
        <fullName evidence="6">Beta-glucosidase</fullName>
    </submittedName>
</protein>
<dbReference type="InterPro" id="IPR036962">
    <property type="entry name" value="Glyco_hydro_3_N_sf"/>
</dbReference>
<dbReference type="PROSITE" id="PS00775">
    <property type="entry name" value="GLYCOSYL_HYDROL_F3"/>
    <property type="match status" value="1"/>
</dbReference>
<evidence type="ECO:0000256" key="4">
    <source>
        <dbReference type="RuleBase" id="RU361161"/>
    </source>
</evidence>
<dbReference type="PRINTS" id="PR00133">
    <property type="entry name" value="GLHYDRLASE3"/>
</dbReference>
<dbReference type="GO" id="GO:0005975">
    <property type="term" value="P:carbohydrate metabolic process"/>
    <property type="evidence" value="ECO:0007669"/>
    <property type="project" value="InterPro"/>
</dbReference>
<dbReference type="Gene3D" id="2.60.40.10">
    <property type="entry name" value="Immunoglobulins"/>
    <property type="match status" value="1"/>
</dbReference>
<feature type="domain" description="Fibronectin type III-like" evidence="5">
    <location>
        <begin position="723"/>
        <end position="783"/>
    </location>
</feature>
<dbReference type="SUPFAM" id="SSF51445">
    <property type="entry name" value="(Trans)glycosidases"/>
    <property type="match status" value="1"/>
</dbReference>
<dbReference type="RefSeq" id="WP_119926314.1">
    <property type="nucleotide sequence ID" value="NZ_QZEY01000003.1"/>
</dbReference>
<comment type="caution">
    <text evidence="6">The sequence shown here is derived from an EMBL/GenBank/DDBJ whole genome shotgun (WGS) entry which is preliminary data.</text>
</comment>
<dbReference type="GO" id="GO:0004553">
    <property type="term" value="F:hydrolase activity, hydrolyzing O-glycosyl compounds"/>
    <property type="evidence" value="ECO:0007669"/>
    <property type="project" value="InterPro"/>
</dbReference>
<proteinExistence type="inferred from homology"/>
<keyword evidence="4" id="KW-0326">Glycosidase</keyword>
<dbReference type="PANTHER" id="PTHR42715">
    <property type="entry name" value="BETA-GLUCOSIDASE"/>
    <property type="match status" value="1"/>
</dbReference>
<dbReference type="SUPFAM" id="SSF56988">
    <property type="entry name" value="Anthrax protective antigen"/>
    <property type="match status" value="1"/>
</dbReference>
<reference evidence="6 7" key="1">
    <citation type="submission" date="2018-09" db="EMBL/GenBank/DDBJ databases">
        <title>YIM 75507 draft genome.</title>
        <authorList>
            <person name="Tang S."/>
            <person name="Feng Y."/>
        </authorList>
    </citation>
    <scope>NUCLEOTIDE SEQUENCE [LARGE SCALE GENOMIC DNA]</scope>
    <source>
        <strain evidence="6 7">YIM 75507</strain>
    </source>
</reference>
<evidence type="ECO:0000259" key="5">
    <source>
        <dbReference type="SMART" id="SM01217"/>
    </source>
</evidence>
<evidence type="ECO:0000313" key="6">
    <source>
        <dbReference type="EMBL" id="RJL33355.1"/>
    </source>
</evidence>
<dbReference type="InterPro" id="IPR002772">
    <property type="entry name" value="Glyco_hydro_3_C"/>
</dbReference>
<dbReference type="Pfam" id="PF01915">
    <property type="entry name" value="Glyco_hydro_3_C"/>
    <property type="match status" value="1"/>
</dbReference>
<dbReference type="InterPro" id="IPR001764">
    <property type="entry name" value="Glyco_hydro_3_N"/>
</dbReference>
<organism evidence="6 7">
    <name type="scientific">Bailinhaonella thermotolerans</name>
    <dbReference type="NCBI Taxonomy" id="1070861"/>
    <lineage>
        <taxon>Bacteria</taxon>
        <taxon>Bacillati</taxon>
        <taxon>Actinomycetota</taxon>
        <taxon>Actinomycetes</taxon>
        <taxon>Streptosporangiales</taxon>
        <taxon>Streptosporangiaceae</taxon>
        <taxon>Bailinhaonella</taxon>
    </lineage>
</organism>
<keyword evidence="3" id="KW-0119">Carbohydrate metabolism</keyword>
<dbReference type="SUPFAM" id="SSF52279">
    <property type="entry name" value="Beta-D-glucan exohydrolase, C-terminal domain"/>
    <property type="match status" value="1"/>
</dbReference>
<dbReference type="InterPro" id="IPR013783">
    <property type="entry name" value="Ig-like_fold"/>
</dbReference>
<sequence>MVDEKDLRERLAKLSLEQKVALLTGADFWTLNPEPAIGLRKITVSDGPSGVRGTRWDERDTSLLFPNPSALSATWDPEAAREAGRLMGAQARKMGVDVLLAPTINLHRSPLGGRHFECYSEDPLLTAEITRGFVRGVQSAGVGATLKHYVGNESETDRMTYDARIGEKDLRELYLAPFEAVAGEAWLVMAAYNGVNGHTMTENRRLVADVLKGEWGFDGVVISDWFAARSTEAAAEGGLDLVMPGPVGPWGDRLVEAVRAGAVAEEIVDDKVLRVLRLAARVGALEGVPAPAPAPLPEDTHARMRRLAGRAAVLLRNEGGLLPLTGVTKVALIGPNAVRLSAQGGGSAHVSPEYEVSPERGLRRALGDGVDIEVREGVYSHRILPTLPMDLARDPETGENGVRVDFAGEDGQVIASETRRSTRLVFMGDLPEGTRRVVLRTTFAVGEGGEHEFSVFGVGRYVLRVNGQETEVALAVDTGDPIEGLVRPPERRVRAALAAGETVDLALTLIHEPGALPLATIGLGYSPPRLDEDAELAAAVAAAKEADVAIVVVGTNDDVESEGFDRTGLALPGRQDELVERVAAANPRTVVVLNAGSPVLMPWADRVPALLWGWLPGQEGGNALADVLTGAIEPGGRLPTTYPAAEEDSPVLSTRPVDGAIDYSERFGYPVYGSRGVRPAFPFGFGLGYTTWEYESLAVEAGPGGGVVAEVTVRNSGERAGREIVQVYLDGGARLLGFAPVEAGPGERVTARVEVPARALSTWEEDGWSTPSGTYTISAGRSVADLPLTAEVTL</sequence>
<dbReference type="Proteomes" id="UP000265768">
    <property type="component" value="Unassembled WGS sequence"/>
</dbReference>
<dbReference type="Pfam" id="PF14310">
    <property type="entry name" value="Fn3-like"/>
    <property type="match status" value="1"/>
</dbReference>